<keyword evidence="2" id="KW-0548">Nucleotidyltransferase</keyword>
<accession>A0A699IJH1</accession>
<dbReference type="GO" id="GO:0003676">
    <property type="term" value="F:nucleic acid binding"/>
    <property type="evidence" value="ECO:0007669"/>
    <property type="project" value="InterPro"/>
</dbReference>
<dbReference type="Pfam" id="PF17921">
    <property type="entry name" value="Integrase_H2C2"/>
    <property type="match status" value="1"/>
</dbReference>
<organism evidence="2">
    <name type="scientific">Tanacetum cinerariifolium</name>
    <name type="common">Dalmatian daisy</name>
    <name type="synonym">Chrysanthemum cinerariifolium</name>
    <dbReference type="NCBI Taxonomy" id="118510"/>
    <lineage>
        <taxon>Eukaryota</taxon>
        <taxon>Viridiplantae</taxon>
        <taxon>Streptophyta</taxon>
        <taxon>Embryophyta</taxon>
        <taxon>Tracheophyta</taxon>
        <taxon>Spermatophyta</taxon>
        <taxon>Magnoliopsida</taxon>
        <taxon>eudicotyledons</taxon>
        <taxon>Gunneridae</taxon>
        <taxon>Pentapetalae</taxon>
        <taxon>asterids</taxon>
        <taxon>campanulids</taxon>
        <taxon>Asterales</taxon>
        <taxon>Asteraceae</taxon>
        <taxon>Asteroideae</taxon>
        <taxon>Anthemideae</taxon>
        <taxon>Anthemidinae</taxon>
        <taxon>Tanacetum</taxon>
    </lineage>
</organism>
<comment type="caution">
    <text evidence="2">The sequence shown here is derived from an EMBL/GenBank/DDBJ whole genome shotgun (WGS) entry which is preliminary data.</text>
</comment>
<dbReference type="GO" id="GO:0003964">
    <property type="term" value="F:RNA-directed DNA polymerase activity"/>
    <property type="evidence" value="ECO:0007669"/>
    <property type="project" value="UniProtKB-KW"/>
</dbReference>
<proteinExistence type="predicted"/>
<dbReference type="PANTHER" id="PTHR47266">
    <property type="entry name" value="ENDONUCLEASE-RELATED"/>
    <property type="match status" value="1"/>
</dbReference>
<keyword evidence="2" id="KW-0808">Transferase</keyword>
<protein>
    <submittedName>
        <fullName evidence="2">Putative reverse transcriptase domain-containing protein</fullName>
    </submittedName>
</protein>
<feature type="domain" description="Integrase zinc-binding" evidence="1">
    <location>
        <begin position="92"/>
        <end position="143"/>
    </location>
</feature>
<dbReference type="InterPro" id="IPR052160">
    <property type="entry name" value="Gypsy_RT_Integrase-like"/>
</dbReference>
<dbReference type="EMBL" id="BKCJ010300289">
    <property type="protein sequence ID" value="GEZ61081.1"/>
    <property type="molecule type" value="Genomic_DNA"/>
</dbReference>
<evidence type="ECO:0000313" key="2">
    <source>
        <dbReference type="EMBL" id="GEZ61081.1"/>
    </source>
</evidence>
<dbReference type="InterPro" id="IPR036397">
    <property type="entry name" value="RNaseH_sf"/>
</dbReference>
<dbReference type="Gene3D" id="1.10.340.70">
    <property type="match status" value="1"/>
</dbReference>
<name>A0A699IJH1_TANCI</name>
<dbReference type="AlphaFoldDB" id="A0A699IJH1"/>
<dbReference type="InterPro" id="IPR012337">
    <property type="entry name" value="RNaseH-like_sf"/>
</dbReference>
<gene>
    <name evidence="2" type="ORF">Tci_533054</name>
</gene>
<dbReference type="SUPFAM" id="SSF53098">
    <property type="entry name" value="Ribonuclease H-like"/>
    <property type="match status" value="1"/>
</dbReference>
<reference evidence="2" key="1">
    <citation type="journal article" date="2019" name="Sci. Rep.">
        <title>Draft genome of Tanacetum cinerariifolium, the natural source of mosquito coil.</title>
        <authorList>
            <person name="Yamashiro T."/>
            <person name="Shiraishi A."/>
            <person name="Satake H."/>
            <person name="Nakayama K."/>
        </authorList>
    </citation>
    <scope>NUCLEOTIDE SEQUENCE</scope>
</reference>
<dbReference type="InterPro" id="IPR041588">
    <property type="entry name" value="Integrase_H2C2"/>
</dbReference>
<evidence type="ECO:0000259" key="1">
    <source>
        <dbReference type="Pfam" id="PF17921"/>
    </source>
</evidence>
<keyword evidence="2" id="KW-0695">RNA-directed DNA polymerase</keyword>
<sequence>MRKRRWIELFSDCYHPRKANVVANTLSKKEKIKMRQVRAGVKAKILEAHSETSKEFNTPTELIRELDKQLERKDAGRLYFVDQIWFPLSGNIRTLIMDEAYITKYSVCPEVDKIYYDLRDWSWWPGMKKDIAMYISKCLTCSKSVYFTIPANTAQGIRSAIDMSTTYHPQADDQSERTIKTLKDILRACAIGFGGNWDTHLLFTNYFTTIVITRALNVLRSKLWMKGNVDHPLFGQKLKRQVNRSRNCARNY</sequence>
<dbReference type="Gene3D" id="3.30.420.10">
    <property type="entry name" value="Ribonuclease H-like superfamily/Ribonuclease H"/>
    <property type="match status" value="1"/>
</dbReference>